<dbReference type="PANTHER" id="PTHR48085:SF5">
    <property type="entry name" value="CADMIUM_ZINC-TRANSPORTING ATPASE HMA4-RELATED"/>
    <property type="match status" value="1"/>
</dbReference>
<dbReference type="InterPro" id="IPR023299">
    <property type="entry name" value="ATPase_P-typ_cyto_dom_N"/>
</dbReference>
<keyword evidence="3 6" id="KW-0812">Transmembrane</keyword>
<dbReference type="InterPro" id="IPR018303">
    <property type="entry name" value="ATPase_P-typ_P_site"/>
</dbReference>
<evidence type="ECO:0000313" key="7">
    <source>
        <dbReference type="EMBL" id="GKT34054.1"/>
    </source>
</evidence>
<dbReference type="PANTHER" id="PTHR48085">
    <property type="entry name" value="CADMIUM/ZINC-TRANSPORTING ATPASE HMA2-RELATED"/>
    <property type="match status" value="1"/>
</dbReference>
<dbReference type="NCBIfam" id="TIGR01494">
    <property type="entry name" value="ATPase_P-type"/>
    <property type="match status" value="1"/>
</dbReference>
<feature type="transmembrane region" description="Helical" evidence="6">
    <location>
        <begin position="73"/>
        <end position="94"/>
    </location>
</feature>
<dbReference type="InterPro" id="IPR023214">
    <property type="entry name" value="HAD_sf"/>
</dbReference>
<protein>
    <submittedName>
        <fullName evidence="7">P-type ATPase like protein</fullName>
    </submittedName>
</protein>
<comment type="caution">
    <text evidence="7">The sequence shown here is derived from an EMBL/GenBank/DDBJ whole genome shotgun (WGS) entry which is preliminary data.</text>
</comment>
<dbReference type="SUPFAM" id="SSF81660">
    <property type="entry name" value="Metal cation-transporting ATPase, ATP-binding domain N"/>
    <property type="match status" value="1"/>
</dbReference>
<evidence type="ECO:0000256" key="2">
    <source>
        <dbReference type="ARBA" id="ARBA00006024"/>
    </source>
</evidence>
<dbReference type="Proteomes" id="UP001057375">
    <property type="component" value="Unassembled WGS sequence"/>
</dbReference>
<evidence type="ECO:0000256" key="6">
    <source>
        <dbReference type="SAM" id="Phobius"/>
    </source>
</evidence>
<keyword evidence="4 6" id="KW-1133">Transmembrane helix</keyword>
<reference evidence="7" key="1">
    <citation type="submission" date="2022-03" db="EMBL/GenBank/DDBJ databases">
        <title>Draft genome sequence of Aduncisulcus paluster, a free-living microaerophilic Fornicata.</title>
        <authorList>
            <person name="Yuyama I."/>
            <person name="Kume K."/>
            <person name="Tamura T."/>
            <person name="Inagaki Y."/>
            <person name="Hashimoto T."/>
        </authorList>
    </citation>
    <scope>NUCLEOTIDE SEQUENCE</scope>
    <source>
        <strain evidence="7">NY0171</strain>
    </source>
</reference>
<evidence type="ECO:0000256" key="5">
    <source>
        <dbReference type="ARBA" id="ARBA00023136"/>
    </source>
</evidence>
<feature type="non-terminal residue" evidence="7">
    <location>
        <position position="1"/>
    </location>
</feature>
<organism evidence="7 8">
    <name type="scientific">Aduncisulcus paluster</name>
    <dbReference type="NCBI Taxonomy" id="2918883"/>
    <lineage>
        <taxon>Eukaryota</taxon>
        <taxon>Metamonada</taxon>
        <taxon>Carpediemonas-like organisms</taxon>
        <taxon>Aduncisulcus</taxon>
    </lineage>
</organism>
<keyword evidence="5 6" id="KW-0472">Membrane</keyword>
<feature type="non-terminal residue" evidence="7">
    <location>
        <position position="167"/>
    </location>
</feature>
<dbReference type="InterPro" id="IPR023298">
    <property type="entry name" value="ATPase_P-typ_TM_dom_sf"/>
</dbReference>
<dbReference type="Gene3D" id="3.40.1110.10">
    <property type="entry name" value="Calcium-transporting ATPase, cytoplasmic domain N"/>
    <property type="match status" value="1"/>
</dbReference>
<keyword evidence="8" id="KW-1185">Reference proteome</keyword>
<comment type="subcellular location">
    <subcellularLocation>
        <location evidence="1">Membrane</location>
    </subcellularLocation>
</comment>
<evidence type="ECO:0000256" key="1">
    <source>
        <dbReference type="ARBA" id="ARBA00004370"/>
    </source>
</evidence>
<dbReference type="InterPro" id="IPR001757">
    <property type="entry name" value="P_typ_ATPase"/>
</dbReference>
<sequence length="167" mass="18022">SITVEVTKPFKDSTVSRIMKLVEQSASKKSETERFITKFSRYYTPVVVFAALALAVIPPLAFGGLWSVWIKRALIFLVVSCPCALVVSIPLGYFGGIGAASKKGILIKGGQYLDALYGLKTVVFDKTGTLTEGQFKVESLQPVSGVSKNQLLTWASLAEAHSNHPIA</sequence>
<proteinExistence type="inferred from homology"/>
<name>A0ABQ5KNF9_9EUKA</name>
<feature type="transmembrane region" description="Helical" evidence="6">
    <location>
        <begin position="42"/>
        <end position="61"/>
    </location>
</feature>
<evidence type="ECO:0000313" key="8">
    <source>
        <dbReference type="Proteomes" id="UP001057375"/>
    </source>
</evidence>
<evidence type="ECO:0000256" key="4">
    <source>
        <dbReference type="ARBA" id="ARBA00022989"/>
    </source>
</evidence>
<dbReference type="PROSITE" id="PS00154">
    <property type="entry name" value="ATPASE_E1_E2"/>
    <property type="match status" value="1"/>
</dbReference>
<dbReference type="EMBL" id="BQXS01010669">
    <property type="protein sequence ID" value="GKT34054.1"/>
    <property type="molecule type" value="Genomic_DNA"/>
</dbReference>
<dbReference type="SUPFAM" id="SSF81665">
    <property type="entry name" value="Calcium ATPase, transmembrane domain M"/>
    <property type="match status" value="1"/>
</dbReference>
<accession>A0ABQ5KNF9</accession>
<dbReference type="Gene3D" id="3.40.50.1000">
    <property type="entry name" value="HAD superfamily/HAD-like"/>
    <property type="match status" value="1"/>
</dbReference>
<evidence type="ECO:0000256" key="3">
    <source>
        <dbReference type="ARBA" id="ARBA00022692"/>
    </source>
</evidence>
<comment type="similarity">
    <text evidence="2">Belongs to the cation transport ATPase (P-type) (TC 3.A.3) family. Type IB subfamily.</text>
</comment>
<gene>
    <name evidence="7" type="ORF">ADUPG1_007594</name>
</gene>
<dbReference type="InterPro" id="IPR051014">
    <property type="entry name" value="Cation_Transport_ATPase_IB"/>
</dbReference>